<dbReference type="PROSITE" id="PS51257">
    <property type="entry name" value="PROKAR_LIPOPROTEIN"/>
    <property type="match status" value="1"/>
</dbReference>
<organism evidence="2 3">
    <name type="scientific">Pyxidicoccus parkwayensis</name>
    <dbReference type="NCBI Taxonomy" id="2813578"/>
    <lineage>
        <taxon>Bacteria</taxon>
        <taxon>Pseudomonadati</taxon>
        <taxon>Myxococcota</taxon>
        <taxon>Myxococcia</taxon>
        <taxon>Myxococcales</taxon>
        <taxon>Cystobacterineae</taxon>
        <taxon>Myxococcaceae</taxon>
        <taxon>Pyxidicoccus</taxon>
    </lineage>
</organism>
<evidence type="ECO:0000256" key="1">
    <source>
        <dbReference type="SAM" id="SignalP"/>
    </source>
</evidence>
<keyword evidence="1" id="KW-0732">Signal</keyword>
<sequence length="135" mass="14825">MRSSRAAALLLGFTLLFASACRPRIQVALASGNERLPSPSFVVEDPEHEDRPRYDTVQVMDRAGQMFWQVRAEPFGDTASVRQFTYGETLQGFAVLEEPKALQPGGRYVVFVLGSNRGSLHFDVDAEGGVHAAEP</sequence>
<evidence type="ECO:0000313" key="3">
    <source>
        <dbReference type="Proteomes" id="UP000662747"/>
    </source>
</evidence>
<name>A0ABX7NXV1_9BACT</name>
<proteinExistence type="predicted"/>
<protein>
    <recommendedName>
        <fullName evidence="4">Lipoprotein</fullName>
    </recommendedName>
</protein>
<feature type="signal peptide" evidence="1">
    <location>
        <begin position="1"/>
        <end position="20"/>
    </location>
</feature>
<keyword evidence="3" id="KW-1185">Reference proteome</keyword>
<dbReference type="EMBL" id="CP071090">
    <property type="protein sequence ID" value="QSQ23293.1"/>
    <property type="molecule type" value="Genomic_DNA"/>
</dbReference>
<feature type="chain" id="PRO_5045894720" description="Lipoprotein" evidence="1">
    <location>
        <begin position="21"/>
        <end position="135"/>
    </location>
</feature>
<dbReference type="Proteomes" id="UP000662747">
    <property type="component" value="Chromosome"/>
</dbReference>
<gene>
    <name evidence="2" type="ORF">JY651_50880</name>
</gene>
<dbReference type="RefSeq" id="WP_206724868.1">
    <property type="nucleotide sequence ID" value="NZ_CP071090.1"/>
</dbReference>
<evidence type="ECO:0008006" key="4">
    <source>
        <dbReference type="Google" id="ProtNLM"/>
    </source>
</evidence>
<reference evidence="2 3" key="1">
    <citation type="submission" date="2021-02" db="EMBL/GenBank/DDBJ databases">
        <title>De Novo genome assembly of isolated myxobacteria.</title>
        <authorList>
            <person name="Stevens D.C."/>
        </authorList>
    </citation>
    <scope>NUCLEOTIDE SEQUENCE [LARGE SCALE GENOMIC DNA]</scope>
    <source>
        <strain evidence="3">SCPEA02</strain>
    </source>
</reference>
<accession>A0ABX7NXV1</accession>
<evidence type="ECO:0000313" key="2">
    <source>
        <dbReference type="EMBL" id="QSQ23293.1"/>
    </source>
</evidence>